<evidence type="ECO:0008006" key="3">
    <source>
        <dbReference type="Google" id="ProtNLM"/>
    </source>
</evidence>
<dbReference type="PANTHER" id="PTHR13510:SF44">
    <property type="entry name" value="RABENOSYN-5"/>
    <property type="match status" value="1"/>
</dbReference>
<accession>A0A024FST8</accession>
<name>A0A024FST8_9STRA</name>
<dbReference type="Proteomes" id="UP000053237">
    <property type="component" value="Unassembled WGS sequence"/>
</dbReference>
<keyword evidence="2" id="KW-1185">Reference proteome</keyword>
<protein>
    <recommendedName>
        <fullName evidence="3">FYVE-type domain-containing protein</fullName>
    </recommendedName>
</protein>
<dbReference type="PANTHER" id="PTHR13510">
    <property type="entry name" value="FYVE-FINGER-CONTAINING RAB5 EFFECTOR PROTEIN RABENOSYN-5-RELATED"/>
    <property type="match status" value="1"/>
</dbReference>
<evidence type="ECO:0000313" key="1">
    <source>
        <dbReference type="EMBL" id="CCI10080.1"/>
    </source>
</evidence>
<dbReference type="EMBL" id="CAIX01000083">
    <property type="protein sequence ID" value="CCI10080.1"/>
    <property type="molecule type" value="Genomic_DNA"/>
</dbReference>
<reference evidence="1 2" key="1">
    <citation type="submission" date="2012-05" db="EMBL/GenBank/DDBJ databases">
        <title>Recombination and specialization in a pathogen metapopulation.</title>
        <authorList>
            <person name="Gardiner A."/>
            <person name="Kemen E."/>
            <person name="Schultz-Larsen T."/>
            <person name="MacLean D."/>
            <person name="Van Oosterhout C."/>
            <person name="Jones J.D.G."/>
        </authorList>
    </citation>
    <scope>NUCLEOTIDE SEQUENCE [LARGE SCALE GENOMIC DNA]</scope>
    <source>
        <strain evidence="1 2">Ac Nc2</strain>
    </source>
</reference>
<organism evidence="1 2">
    <name type="scientific">Albugo candida</name>
    <dbReference type="NCBI Taxonomy" id="65357"/>
    <lineage>
        <taxon>Eukaryota</taxon>
        <taxon>Sar</taxon>
        <taxon>Stramenopiles</taxon>
        <taxon>Oomycota</taxon>
        <taxon>Peronosporomycetes</taxon>
        <taxon>Albuginales</taxon>
        <taxon>Albuginaceae</taxon>
        <taxon>Albugo</taxon>
    </lineage>
</organism>
<comment type="caution">
    <text evidence="1">The sequence shown here is derived from an EMBL/GenBank/DDBJ whole genome shotgun (WGS) entry which is preliminary data.</text>
</comment>
<evidence type="ECO:0000313" key="2">
    <source>
        <dbReference type="Proteomes" id="UP000053237"/>
    </source>
</evidence>
<dbReference type="OrthoDB" id="114872at2759"/>
<dbReference type="InParanoid" id="A0A024FST8"/>
<dbReference type="AlphaFoldDB" id="A0A024FST8"/>
<dbReference type="InterPro" id="IPR052727">
    <property type="entry name" value="Rab4/Rab5_effector"/>
</dbReference>
<gene>
    <name evidence="1" type="ORF">BN9_057650</name>
</gene>
<proteinExistence type="predicted"/>
<sequence length="409" mass="45628">MSFFQPSIECINEFQTLAHDLVEESVRYFENIVYNQDGKLDPVRFRLHKEKNQVLMYRGSRVALVARVLQCRPSGYKHQKVAEPSHDVQLTNYYDQKPGEASSRSSSSGPMDQLESVASLPMIIALGSVPGTLEETMLGVSLQDRSSYCSLVSNSHKKVLVARLLANLTNPAAIDDKHYHLGVHWTLHDSFRALGAQTTRKFDQLNLAHSKMTTSSKGERLGVCVLHSIEHPDVPKLNHLSITRLHASLSITFREKQDGTVDFVARATARKISAFVHPIMLKVITDILSSIPQCIEFTNSRKLLAMVFSDSSNMISEVELASSTQKRMARRLVQNQCAGCYKVLHSVSRSFSSTCRICQACVCARCCVTKEFDLGRDTDGVALVHLETMRFCISCVQAAKKLSIVSSYP</sequence>